<protein>
    <submittedName>
        <fullName evidence="1">Uncharacterized protein</fullName>
    </submittedName>
</protein>
<name>V9RAE4_9RICK</name>
<sequence>MKRLDLVGSVENPSALDRRMSLGMKSLLDIKFIMISVSENGVSILKI</sequence>
<organism evidence="1 2">
    <name type="scientific">Ehrlichia muris AS145</name>
    <dbReference type="NCBI Taxonomy" id="1423892"/>
    <lineage>
        <taxon>Bacteria</taxon>
        <taxon>Pseudomonadati</taxon>
        <taxon>Pseudomonadota</taxon>
        <taxon>Alphaproteobacteria</taxon>
        <taxon>Rickettsiales</taxon>
        <taxon>Anaplasmataceae</taxon>
        <taxon>Ehrlichia</taxon>
    </lineage>
</organism>
<reference evidence="1 2" key="1">
    <citation type="journal article" date="2014" name="Genome Announc.">
        <title>Complete Genome Sequence of Ehrlichia muris Strain AS145T, a Model Monocytotropic Ehrlichia Strain.</title>
        <authorList>
            <person name="Thirumalapura N.R."/>
            <person name="Qin X."/>
            <person name="Kuriakose J.A."/>
            <person name="Walker D.H."/>
        </authorList>
    </citation>
    <scope>NUCLEOTIDE SEQUENCE [LARGE SCALE GENOMIC DNA]</scope>
    <source>
        <strain evidence="2">AS154</strain>
    </source>
</reference>
<dbReference type="PATRIC" id="fig|1423892.3.peg.822"/>
<keyword evidence="2" id="KW-1185">Reference proteome</keyword>
<dbReference type="Proteomes" id="UP000018689">
    <property type="component" value="Chromosome"/>
</dbReference>
<evidence type="ECO:0000313" key="2">
    <source>
        <dbReference type="Proteomes" id="UP000018689"/>
    </source>
</evidence>
<accession>V9RAE4</accession>
<gene>
    <name evidence="1" type="ORF">EMUR_04010</name>
</gene>
<dbReference type="AlphaFoldDB" id="V9RAE4"/>
<evidence type="ECO:0000313" key="1">
    <source>
        <dbReference type="EMBL" id="AHC39759.1"/>
    </source>
</evidence>
<dbReference type="EMBL" id="CP006917">
    <property type="protein sequence ID" value="AHC39759.1"/>
    <property type="molecule type" value="Genomic_DNA"/>
</dbReference>
<dbReference type="KEGG" id="emr:EMUR_04010"/>
<dbReference type="HOGENOM" id="CLU_3167520_0_0_5"/>
<dbReference type="RefSeq" id="WP_024072381.1">
    <property type="nucleotide sequence ID" value="NC_023063.1"/>
</dbReference>
<proteinExistence type="predicted"/>